<dbReference type="AlphaFoldDB" id="A0AAN6GHI1"/>
<feature type="region of interest" description="Disordered" evidence="1">
    <location>
        <begin position="79"/>
        <end position="207"/>
    </location>
</feature>
<feature type="compositionally biased region" description="Polar residues" evidence="1">
    <location>
        <begin position="127"/>
        <end position="142"/>
    </location>
</feature>
<dbReference type="EMBL" id="JAPDMQ010000052">
    <property type="protein sequence ID" value="KAK0537938.1"/>
    <property type="molecule type" value="Genomic_DNA"/>
</dbReference>
<feature type="non-terminal residue" evidence="2">
    <location>
        <position position="357"/>
    </location>
</feature>
<reference evidence="2" key="1">
    <citation type="journal article" date="2023" name="PhytoFront">
        <title>Draft Genome Resources of Seven Strains of Tilletia horrida, Causal Agent of Kernel Smut of Rice.</title>
        <authorList>
            <person name="Khanal S."/>
            <person name="Antony Babu S."/>
            <person name="Zhou X.G."/>
        </authorList>
    </citation>
    <scope>NUCLEOTIDE SEQUENCE</scope>
    <source>
        <strain evidence="2">TX3</strain>
    </source>
</reference>
<sequence length="357" mass="37693">MSTGATLVRAPAPKGGRALALTAPQTPSRPSANPSKRTADQALTATPIPRKKVLGSLAARIGMSPEDVDQMMEDIELEVLREESPNNWADIIGNEEAEARAAGIHTDSSDSESEAEETSASAEHTVDTNPNAAGSADDWTTAQSRGQRRQSQRVKAIAATAAASAGEKGRATAAQQQTTRSAATQRTSATTTAQGKETDSAGAPAGLSTTPAEAIAAMAAALDTADRQQQERTRARTKAYAFLMGQMEKMCADGHMDTEELNLMLAASKAAHRHAEAQGFAPGFPKTLIEALRSYDVKQPERAVRILAQNASVTPAYGQAAARAKNGPPPMLQQYQHVAPRDPFAHLKDKHILGQGR</sequence>
<gene>
    <name evidence="2" type="ORF">OC842_001445</name>
</gene>
<organism evidence="2 3">
    <name type="scientific">Tilletia horrida</name>
    <dbReference type="NCBI Taxonomy" id="155126"/>
    <lineage>
        <taxon>Eukaryota</taxon>
        <taxon>Fungi</taxon>
        <taxon>Dikarya</taxon>
        <taxon>Basidiomycota</taxon>
        <taxon>Ustilaginomycotina</taxon>
        <taxon>Exobasidiomycetes</taxon>
        <taxon>Tilletiales</taxon>
        <taxon>Tilletiaceae</taxon>
        <taxon>Tilletia</taxon>
    </lineage>
</organism>
<accession>A0AAN6GHI1</accession>
<feature type="region of interest" description="Disordered" evidence="1">
    <location>
        <begin position="1"/>
        <end position="48"/>
    </location>
</feature>
<feature type="compositionally biased region" description="Polar residues" evidence="1">
    <location>
        <begin position="23"/>
        <end position="44"/>
    </location>
</feature>
<name>A0AAN6GHI1_9BASI</name>
<evidence type="ECO:0000313" key="2">
    <source>
        <dbReference type="EMBL" id="KAK0537938.1"/>
    </source>
</evidence>
<proteinExistence type="predicted"/>
<evidence type="ECO:0000313" key="3">
    <source>
        <dbReference type="Proteomes" id="UP001176521"/>
    </source>
</evidence>
<feature type="compositionally biased region" description="Low complexity" evidence="1">
    <location>
        <begin position="153"/>
        <end position="194"/>
    </location>
</feature>
<keyword evidence="3" id="KW-1185">Reference proteome</keyword>
<protein>
    <submittedName>
        <fullName evidence="2">Uncharacterized protein</fullName>
    </submittedName>
</protein>
<dbReference type="Proteomes" id="UP001176521">
    <property type="component" value="Unassembled WGS sequence"/>
</dbReference>
<evidence type="ECO:0000256" key="1">
    <source>
        <dbReference type="SAM" id="MobiDB-lite"/>
    </source>
</evidence>
<comment type="caution">
    <text evidence="2">The sequence shown here is derived from an EMBL/GenBank/DDBJ whole genome shotgun (WGS) entry which is preliminary data.</text>
</comment>